<evidence type="ECO:0000259" key="1">
    <source>
        <dbReference type="PROSITE" id="PS51707"/>
    </source>
</evidence>
<dbReference type="PIRSF" id="PIRSF016487">
    <property type="entry name" value="CYTH_UCP016487"/>
    <property type="match status" value="1"/>
</dbReference>
<dbReference type="InterPro" id="IPR012042">
    <property type="entry name" value="NeuTTM/CthTTM-like"/>
</dbReference>
<evidence type="ECO:0000313" key="3">
    <source>
        <dbReference type="Proteomes" id="UP000537126"/>
    </source>
</evidence>
<dbReference type="PANTHER" id="PTHR40114:SF1">
    <property type="entry name" value="SLR0698 PROTEIN"/>
    <property type="match status" value="1"/>
</dbReference>
<reference evidence="2 3" key="1">
    <citation type="submission" date="2020-03" db="EMBL/GenBank/DDBJ databases">
        <title>Genomic Encyclopedia of Type Strains, Phase IV (KMG-IV): sequencing the most valuable type-strain genomes for metagenomic binning, comparative biology and taxonomic classification.</title>
        <authorList>
            <person name="Goeker M."/>
        </authorList>
    </citation>
    <scope>NUCLEOTIDE SEQUENCE [LARGE SCALE GENOMIC DNA]</scope>
    <source>
        <strain evidence="2 3">DSM 5718</strain>
    </source>
</reference>
<name>A0A846MSM6_9BACT</name>
<dbReference type="Pfam" id="PF01928">
    <property type="entry name" value="CYTH"/>
    <property type="match status" value="1"/>
</dbReference>
<dbReference type="CDD" id="cd07891">
    <property type="entry name" value="CYTH-like_CthTTM-like_1"/>
    <property type="match status" value="1"/>
</dbReference>
<dbReference type="PROSITE" id="PS51707">
    <property type="entry name" value="CYTH"/>
    <property type="match status" value="1"/>
</dbReference>
<keyword evidence="3" id="KW-1185">Reference proteome</keyword>
<dbReference type="Gene3D" id="2.40.320.10">
    <property type="entry name" value="Hypothetical Protein Pfu-838710-001"/>
    <property type="match status" value="1"/>
</dbReference>
<proteinExistence type="predicted"/>
<dbReference type="SUPFAM" id="SSF55154">
    <property type="entry name" value="CYTH-like phosphatases"/>
    <property type="match status" value="1"/>
</dbReference>
<dbReference type="PANTHER" id="PTHR40114">
    <property type="entry name" value="SLR0698 PROTEIN"/>
    <property type="match status" value="1"/>
</dbReference>
<evidence type="ECO:0000313" key="2">
    <source>
        <dbReference type="EMBL" id="NIK74431.1"/>
    </source>
</evidence>
<dbReference type="InterPro" id="IPR033469">
    <property type="entry name" value="CYTH-like_dom_sf"/>
</dbReference>
<protein>
    <submittedName>
        <fullName evidence="2">CYTH domain-containing protein</fullName>
    </submittedName>
</protein>
<comment type="caution">
    <text evidence="2">The sequence shown here is derived from an EMBL/GenBank/DDBJ whole genome shotgun (WGS) entry which is preliminary data.</text>
</comment>
<organism evidence="2 3">
    <name type="scientific">Thermonema lapsum</name>
    <dbReference type="NCBI Taxonomy" id="28195"/>
    <lineage>
        <taxon>Bacteria</taxon>
        <taxon>Pseudomonadati</taxon>
        <taxon>Bacteroidota</taxon>
        <taxon>Cytophagia</taxon>
        <taxon>Cytophagales</taxon>
        <taxon>Thermonemataceae</taxon>
        <taxon>Thermonema</taxon>
    </lineage>
</organism>
<accession>A0A846MSM6</accession>
<dbReference type="EMBL" id="JAASRN010000002">
    <property type="protein sequence ID" value="NIK74431.1"/>
    <property type="molecule type" value="Genomic_DNA"/>
</dbReference>
<dbReference type="InterPro" id="IPR023577">
    <property type="entry name" value="CYTH_domain"/>
</dbReference>
<feature type="domain" description="CYTH" evidence="1">
    <location>
        <begin position="1"/>
        <end position="108"/>
    </location>
</feature>
<gene>
    <name evidence="2" type="ORF">FHS56_001944</name>
</gene>
<dbReference type="Proteomes" id="UP000537126">
    <property type="component" value="Unassembled WGS sequence"/>
</dbReference>
<dbReference type="AlphaFoldDB" id="A0A846MSM6"/>
<sequence>MRKKGEKGFLTIKGKSEGIRRVEFEYEIPVEDVEQMLCVLPLPKVEKTRYEVEYAGKCWEIDVFHGENEGLILAEVELNSETENIETPPWVGKEVSNDVRYFNQYLAFYPFRTWANR</sequence>